<dbReference type="Proteomes" id="UP000295375">
    <property type="component" value="Unassembled WGS sequence"/>
</dbReference>
<feature type="compositionally biased region" description="Polar residues" evidence="1">
    <location>
        <begin position="101"/>
        <end position="111"/>
    </location>
</feature>
<protein>
    <submittedName>
        <fullName evidence="3">Uncharacterized protein</fullName>
    </submittedName>
</protein>
<dbReference type="AlphaFoldDB" id="A0A4R6URI4"/>
<reference evidence="3 4" key="1">
    <citation type="submission" date="2019-03" db="EMBL/GenBank/DDBJ databases">
        <title>Genomic Encyclopedia of Type Strains, Phase IV (KMG-IV): sequencing the most valuable type-strain genomes for metagenomic binning, comparative biology and taxonomic classification.</title>
        <authorList>
            <person name="Goeker M."/>
        </authorList>
    </citation>
    <scope>NUCLEOTIDE SEQUENCE [LARGE SCALE GENOMIC DNA]</scope>
    <source>
        <strain evidence="3 4">DSM 103792</strain>
    </source>
</reference>
<evidence type="ECO:0000313" key="3">
    <source>
        <dbReference type="EMBL" id="TDQ48369.1"/>
    </source>
</evidence>
<evidence type="ECO:0000313" key="4">
    <source>
        <dbReference type="Proteomes" id="UP000295375"/>
    </source>
</evidence>
<name>A0A4R6URI4_9GAMM</name>
<evidence type="ECO:0000256" key="1">
    <source>
        <dbReference type="SAM" id="MobiDB-lite"/>
    </source>
</evidence>
<evidence type="ECO:0000256" key="2">
    <source>
        <dbReference type="SAM" id="Phobius"/>
    </source>
</evidence>
<keyword evidence="2" id="KW-0472">Membrane</keyword>
<gene>
    <name evidence="3" type="ORF">EV696_107105</name>
</gene>
<keyword evidence="2" id="KW-1133">Transmembrane helix</keyword>
<feature type="region of interest" description="Disordered" evidence="1">
    <location>
        <begin position="99"/>
        <end position="120"/>
    </location>
</feature>
<feature type="transmembrane region" description="Helical" evidence="2">
    <location>
        <begin position="60"/>
        <end position="77"/>
    </location>
</feature>
<accession>A0A4R6URI4</accession>
<keyword evidence="2" id="KW-0812">Transmembrane</keyword>
<sequence>MNEPNAAYKHSPWPGECPVCRGHLMKVHKRALNGGDPILAGISLAGMTLSLMVGVIGQHWGWPVAMIGGLLFLWLGLRHKSVWQCRRCRSTFRRLEGADQETLTEANPQDSLRSERSQHA</sequence>
<organism evidence="3 4">
    <name type="scientific">Permianibacter aggregans</name>
    <dbReference type="NCBI Taxonomy" id="1510150"/>
    <lineage>
        <taxon>Bacteria</taxon>
        <taxon>Pseudomonadati</taxon>
        <taxon>Pseudomonadota</taxon>
        <taxon>Gammaproteobacteria</taxon>
        <taxon>Pseudomonadales</taxon>
        <taxon>Pseudomonadaceae</taxon>
        <taxon>Permianibacter</taxon>
    </lineage>
</organism>
<feature type="transmembrane region" description="Helical" evidence="2">
    <location>
        <begin position="31"/>
        <end position="54"/>
    </location>
</feature>
<keyword evidence="4" id="KW-1185">Reference proteome</keyword>
<comment type="caution">
    <text evidence="3">The sequence shown here is derived from an EMBL/GenBank/DDBJ whole genome shotgun (WGS) entry which is preliminary data.</text>
</comment>
<dbReference type="EMBL" id="SNYM01000007">
    <property type="protein sequence ID" value="TDQ48369.1"/>
    <property type="molecule type" value="Genomic_DNA"/>
</dbReference>
<proteinExistence type="predicted"/>